<evidence type="ECO:0000313" key="1">
    <source>
        <dbReference type="EMBL" id="GAI73753.1"/>
    </source>
</evidence>
<gene>
    <name evidence="1" type="ORF">S12H4_20161</name>
</gene>
<comment type="caution">
    <text evidence="1">The sequence shown here is derived from an EMBL/GenBank/DDBJ whole genome shotgun (WGS) entry which is preliminary data.</text>
</comment>
<sequence>VISEGLSGLMDTVQKKTVGNINKTIKKKITKDEQKALDIIATIRKMAFKSIGSKISQITSLLPLAIQIGATFYNLPLDLAFRKYYGAERLALNDYIQLFHRKRITEKELIDKCRFIGFPAKVVELANKLSLNHLDISGYIRLFRRELLDGTELKGYSDTLGFTWKELDNYKKITEYYPSTSDLVSFAVREAFEPDEKLWIHEGNAIPEPFADYGKRIGLKPEWIKRFWHSHWRLLGSGQILEGFHRGFISESELLEYLKRLDYTEKDRELILSMSYNLLTRVDVRR</sequence>
<name>X1QZN8_9ZZZZ</name>
<dbReference type="EMBL" id="BARW01010176">
    <property type="protein sequence ID" value="GAI73753.1"/>
    <property type="molecule type" value="Genomic_DNA"/>
</dbReference>
<proteinExistence type="predicted"/>
<accession>X1QZN8</accession>
<feature type="non-terminal residue" evidence="1">
    <location>
        <position position="286"/>
    </location>
</feature>
<feature type="non-terminal residue" evidence="1">
    <location>
        <position position="1"/>
    </location>
</feature>
<protein>
    <submittedName>
        <fullName evidence="1">Uncharacterized protein</fullName>
    </submittedName>
</protein>
<reference evidence="1" key="1">
    <citation type="journal article" date="2014" name="Front. Microbiol.">
        <title>High frequency of phylogenetically diverse reductive dehalogenase-homologous genes in deep subseafloor sedimentary metagenomes.</title>
        <authorList>
            <person name="Kawai M."/>
            <person name="Futagami T."/>
            <person name="Toyoda A."/>
            <person name="Takaki Y."/>
            <person name="Nishi S."/>
            <person name="Hori S."/>
            <person name="Arai W."/>
            <person name="Tsubouchi T."/>
            <person name="Morono Y."/>
            <person name="Uchiyama I."/>
            <person name="Ito T."/>
            <person name="Fujiyama A."/>
            <person name="Inagaki F."/>
            <person name="Takami H."/>
        </authorList>
    </citation>
    <scope>NUCLEOTIDE SEQUENCE</scope>
    <source>
        <strain evidence="1">Expedition CK06-06</strain>
    </source>
</reference>
<dbReference type="AlphaFoldDB" id="X1QZN8"/>
<organism evidence="1">
    <name type="scientific">marine sediment metagenome</name>
    <dbReference type="NCBI Taxonomy" id="412755"/>
    <lineage>
        <taxon>unclassified sequences</taxon>
        <taxon>metagenomes</taxon>
        <taxon>ecological metagenomes</taxon>
    </lineage>
</organism>